<keyword evidence="2" id="KW-1185">Reference proteome</keyword>
<name>A0A8K0CB82_IGNLU</name>
<gene>
    <name evidence="1" type="ORF">ILUMI_25074</name>
</gene>
<dbReference type="Proteomes" id="UP000801492">
    <property type="component" value="Unassembled WGS sequence"/>
</dbReference>
<protein>
    <submittedName>
        <fullName evidence="1">Uncharacterized protein</fullName>
    </submittedName>
</protein>
<dbReference type="EMBL" id="VTPC01090857">
    <property type="protein sequence ID" value="KAF2881092.1"/>
    <property type="molecule type" value="Genomic_DNA"/>
</dbReference>
<reference evidence="1" key="1">
    <citation type="submission" date="2019-08" db="EMBL/GenBank/DDBJ databases">
        <title>The genome of the North American firefly Photinus pyralis.</title>
        <authorList>
            <consortium name="Photinus pyralis genome working group"/>
            <person name="Fallon T.R."/>
            <person name="Sander Lower S.E."/>
            <person name="Weng J.-K."/>
        </authorList>
    </citation>
    <scope>NUCLEOTIDE SEQUENCE</scope>
    <source>
        <strain evidence="1">TRF0915ILg1</strain>
        <tissue evidence="1">Whole body</tissue>
    </source>
</reference>
<comment type="caution">
    <text evidence="1">The sequence shown here is derived from an EMBL/GenBank/DDBJ whole genome shotgun (WGS) entry which is preliminary data.</text>
</comment>
<feature type="non-terminal residue" evidence="1">
    <location>
        <position position="1"/>
    </location>
</feature>
<accession>A0A8K0CB82</accession>
<sequence length="61" mass="6950">RWNRSFKSQNTCLIPFKLTGIEDVTTSDEANRNELFCCGMERPRIGGDELLQAVLDVLSFN</sequence>
<organism evidence="1 2">
    <name type="scientific">Ignelater luminosus</name>
    <name type="common">Cucubano</name>
    <name type="synonym">Pyrophorus luminosus</name>
    <dbReference type="NCBI Taxonomy" id="2038154"/>
    <lineage>
        <taxon>Eukaryota</taxon>
        <taxon>Metazoa</taxon>
        <taxon>Ecdysozoa</taxon>
        <taxon>Arthropoda</taxon>
        <taxon>Hexapoda</taxon>
        <taxon>Insecta</taxon>
        <taxon>Pterygota</taxon>
        <taxon>Neoptera</taxon>
        <taxon>Endopterygota</taxon>
        <taxon>Coleoptera</taxon>
        <taxon>Polyphaga</taxon>
        <taxon>Elateriformia</taxon>
        <taxon>Elateroidea</taxon>
        <taxon>Elateridae</taxon>
        <taxon>Agrypninae</taxon>
        <taxon>Pyrophorini</taxon>
        <taxon>Ignelater</taxon>
    </lineage>
</organism>
<proteinExistence type="predicted"/>
<evidence type="ECO:0000313" key="2">
    <source>
        <dbReference type="Proteomes" id="UP000801492"/>
    </source>
</evidence>
<dbReference type="AlphaFoldDB" id="A0A8K0CB82"/>
<evidence type="ECO:0000313" key="1">
    <source>
        <dbReference type="EMBL" id="KAF2881092.1"/>
    </source>
</evidence>